<protein>
    <submittedName>
        <fullName evidence="5">Glycoside hydrolase family 3</fullName>
    </submittedName>
</protein>
<sequence length="166" mass="17735">MTAISRVDRMAEGCVGKTWLVVLSLFLSLFVATPAGASDRAVSLDEKIGQMLMVGFRGTVPEDDHVILRDIRRYHLGGVILFDYDVALHQADRNIRSAEQLTSLIVSLQGAATIPLLVAIDQEGGKVARLKPTYGFAPTLSHAALGQRDDPSSTYAASAAIAVTLA</sequence>
<dbReference type="InterPro" id="IPR017853">
    <property type="entry name" value="GH"/>
</dbReference>
<keyword evidence="3" id="KW-0326">Glycosidase</keyword>
<proteinExistence type="inferred from homology"/>
<evidence type="ECO:0000256" key="1">
    <source>
        <dbReference type="ARBA" id="ARBA00005336"/>
    </source>
</evidence>
<dbReference type="Pfam" id="PF00933">
    <property type="entry name" value="Glyco_hydro_3"/>
    <property type="match status" value="1"/>
</dbReference>
<comment type="caution">
    <text evidence="5">The sequence shown here is derived from an EMBL/GenBank/DDBJ whole genome shotgun (WGS) entry which is preliminary data.</text>
</comment>
<dbReference type="Proteomes" id="UP000886162">
    <property type="component" value="Unassembled WGS sequence"/>
</dbReference>
<name>A0A831LG74_9BACT</name>
<dbReference type="Gene3D" id="3.20.20.300">
    <property type="entry name" value="Glycoside hydrolase, family 3, N-terminal domain"/>
    <property type="match status" value="1"/>
</dbReference>
<accession>A0A831LG74</accession>
<evidence type="ECO:0000256" key="3">
    <source>
        <dbReference type="ARBA" id="ARBA00023295"/>
    </source>
</evidence>
<dbReference type="InterPro" id="IPR050226">
    <property type="entry name" value="NagZ_Beta-hexosaminidase"/>
</dbReference>
<evidence type="ECO:0000256" key="2">
    <source>
        <dbReference type="ARBA" id="ARBA00022801"/>
    </source>
</evidence>
<feature type="domain" description="Glycoside hydrolase family 3 N-terminal" evidence="4">
    <location>
        <begin position="44"/>
        <end position="162"/>
    </location>
</feature>
<dbReference type="InterPro" id="IPR001764">
    <property type="entry name" value="Glyco_hydro_3_N"/>
</dbReference>
<dbReference type="InterPro" id="IPR036962">
    <property type="entry name" value="Glyco_hydro_3_N_sf"/>
</dbReference>
<gene>
    <name evidence="5" type="ORF">ENN94_00850</name>
</gene>
<dbReference type="GO" id="GO:0005975">
    <property type="term" value="P:carbohydrate metabolic process"/>
    <property type="evidence" value="ECO:0007669"/>
    <property type="project" value="InterPro"/>
</dbReference>
<feature type="non-terminal residue" evidence="5">
    <location>
        <position position="166"/>
    </location>
</feature>
<comment type="similarity">
    <text evidence="1">Belongs to the glycosyl hydrolase 3 family.</text>
</comment>
<dbReference type="PANTHER" id="PTHR30480">
    <property type="entry name" value="BETA-HEXOSAMINIDASE-RELATED"/>
    <property type="match status" value="1"/>
</dbReference>
<organism evidence="5">
    <name type="scientific">Geoalkalibacter subterraneus</name>
    <dbReference type="NCBI Taxonomy" id="483547"/>
    <lineage>
        <taxon>Bacteria</taxon>
        <taxon>Pseudomonadati</taxon>
        <taxon>Thermodesulfobacteriota</taxon>
        <taxon>Desulfuromonadia</taxon>
        <taxon>Desulfuromonadales</taxon>
        <taxon>Geoalkalibacteraceae</taxon>
        <taxon>Geoalkalibacter</taxon>
    </lineage>
</organism>
<dbReference type="SUPFAM" id="SSF51445">
    <property type="entry name" value="(Trans)glycosidases"/>
    <property type="match status" value="1"/>
</dbReference>
<keyword evidence="2 5" id="KW-0378">Hydrolase</keyword>
<dbReference type="AlphaFoldDB" id="A0A831LG74"/>
<evidence type="ECO:0000259" key="4">
    <source>
        <dbReference type="Pfam" id="PF00933"/>
    </source>
</evidence>
<dbReference type="EMBL" id="DSDO01000058">
    <property type="protein sequence ID" value="HDR46229.1"/>
    <property type="molecule type" value="Genomic_DNA"/>
</dbReference>
<evidence type="ECO:0000313" key="5">
    <source>
        <dbReference type="EMBL" id="HDR46229.1"/>
    </source>
</evidence>
<dbReference type="GO" id="GO:0009254">
    <property type="term" value="P:peptidoglycan turnover"/>
    <property type="evidence" value="ECO:0007669"/>
    <property type="project" value="TreeGrafter"/>
</dbReference>
<dbReference type="PANTHER" id="PTHR30480:SF16">
    <property type="entry name" value="GLYCOSIDE HYDROLASE FAMILY 3 DOMAIN PROTEIN"/>
    <property type="match status" value="1"/>
</dbReference>
<reference evidence="5" key="1">
    <citation type="journal article" date="2020" name="mSystems">
        <title>Genome- and Community-Level Interaction Insights into Carbon Utilization and Element Cycling Functions of Hydrothermarchaeota in Hydrothermal Sediment.</title>
        <authorList>
            <person name="Zhou Z."/>
            <person name="Liu Y."/>
            <person name="Xu W."/>
            <person name="Pan J."/>
            <person name="Luo Z.H."/>
            <person name="Li M."/>
        </authorList>
    </citation>
    <scope>NUCLEOTIDE SEQUENCE [LARGE SCALE GENOMIC DNA]</scope>
    <source>
        <strain evidence="5">SpSt-1220</strain>
    </source>
</reference>
<dbReference type="GO" id="GO:0004553">
    <property type="term" value="F:hydrolase activity, hydrolyzing O-glycosyl compounds"/>
    <property type="evidence" value="ECO:0007669"/>
    <property type="project" value="InterPro"/>
</dbReference>